<dbReference type="InterPro" id="IPR019800">
    <property type="entry name" value="Glyco_hydro_3_AS"/>
</dbReference>
<dbReference type="InterPro" id="IPR036881">
    <property type="entry name" value="Glyco_hydro_3_C_sf"/>
</dbReference>
<dbReference type="InterPro" id="IPR001764">
    <property type="entry name" value="Glyco_hydro_3_N"/>
</dbReference>
<comment type="caution">
    <text evidence="6">The sequence shown here is derived from an EMBL/GenBank/DDBJ whole genome shotgun (WGS) entry which is preliminary data.</text>
</comment>
<dbReference type="InterPro" id="IPR037524">
    <property type="entry name" value="PA14/GLEYA"/>
</dbReference>
<proteinExistence type="inferred from homology"/>
<keyword evidence="3" id="KW-0119">Carbohydrate metabolism</keyword>
<evidence type="ECO:0000256" key="2">
    <source>
        <dbReference type="ARBA" id="ARBA00022801"/>
    </source>
</evidence>
<keyword evidence="4" id="KW-0326">Glycosidase</keyword>
<comment type="similarity">
    <text evidence="1 4">Belongs to the glycosyl hydrolase 3 family.</text>
</comment>
<keyword evidence="2 4" id="KW-0378">Hydrolase</keyword>
<protein>
    <submittedName>
        <fullName evidence="6">Beta-glucosidase</fullName>
    </submittedName>
</protein>
<dbReference type="Gene3D" id="2.60.120.260">
    <property type="entry name" value="Galactose-binding domain-like"/>
    <property type="match status" value="1"/>
</dbReference>
<evidence type="ECO:0000256" key="1">
    <source>
        <dbReference type="ARBA" id="ARBA00005336"/>
    </source>
</evidence>
<dbReference type="SUPFAM" id="SSF52279">
    <property type="entry name" value="Beta-D-glucan exohydrolase, C-terminal domain"/>
    <property type="match status" value="1"/>
</dbReference>
<dbReference type="InterPro" id="IPR050288">
    <property type="entry name" value="Cellulose_deg_GH3"/>
</dbReference>
<dbReference type="Gene3D" id="3.40.50.1700">
    <property type="entry name" value="Glycoside hydrolase family 3 C-terminal domain"/>
    <property type="match status" value="1"/>
</dbReference>
<dbReference type="InterPro" id="IPR002772">
    <property type="entry name" value="Glyco_hydro_3_C"/>
</dbReference>
<gene>
    <name evidence="6" type="ORF">ACFSYJ_19965</name>
</gene>
<dbReference type="SMART" id="SM01217">
    <property type="entry name" value="Fn3_like"/>
    <property type="match status" value="1"/>
</dbReference>
<dbReference type="Gene3D" id="3.20.20.300">
    <property type="entry name" value="Glycoside hydrolase, family 3, N-terminal domain"/>
    <property type="match status" value="1"/>
</dbReference>
<evidence type="ECO:0000313" key="7">
    <source>
        <dbReference type="Proteomes" id="UP001597419"/>
    </source>
</evidence>
<evidence type="ECO:0000313" key="6">
    <source>
        <dbReference type="EMBL" id="MFD2460894.1"/>
    </source>
</evidence>
<name>A0ABW5GJ85_9PSEU</name>
<dbReference type="Pfam" id="PF01915">
    <property type="entry name" value="Glyco_hydro_3_C"/>
    <property type="match status" value="1"/>
</dbReference>
<keyword evidence="7" id="KW-1185">Reference proteome</keyword>
<dbReference type="Proteomes" id="UP001597419">
    <property type="component" value="Unassembled WGS sequence"/>
</dbReference>
<dbReference type="PANTHER" id="PTHR42715:SF10">
    <property type="entry name" value="BETA-GLUCOSIDASE"/>
    <property type="match status" value="1"/>
</dbReference>
<dbReference type="PANTHER" id="PTHR42715">
    <property type="entry name" value="BETA-GLUCOSIDASE"/>
    <property type="match status" value="1"/>
</dbReference>
<dbReference type="RefSeq" id="WP_345394638.1">
    <property type="nucleotide sequence ID" value="NZ_BAABHG010000006.1"/>
</dbReference>
<dbReference type="PROSITE" id="PS00775">
    <property type="entry name" value="GLYCOSYL_HYDROL_F3"/>
    <property type="match status" value="1"/>
</dbReference>
<dbReference type="Pfam" id="PF14310">
    <property type="entry name" value="Fn3-like"/>
    <property type="match status" value="1"/>
</dbReference>
<reference evidence="7" key="1">
    <citation type="journal article" date="2019" name="Int. J. Syst. Evol. Microbiol.">
        <title>The Global Catalogue of Microorganisms (GCM) 10K type strain sequencing project: providing services to taxonomists for standard genome sequencing and annotation.</title>
        <authorList>
            <consortium name="The Broad Institute Genomics Platform"/>
            <consortium name="The Broad Institute Genome Sequencing Center for Infectious Disease"/>
            <person name="Wu L."/>
            <person name="Ma J."/>
        </authorList>
    </citation>
    <scope>NUCLEOTIDE SEQUENCE [LARGE SCALE GENOMIC DNA]</scope>
    <source>
        <strain evidence="7">CGMCC 4.7643</strain>
    </source>
</reference>
<dbReference type="PRINTS" id="PR00133">
    <property type="entry name" value="GLHYDRLASE3"/>
</dbReference>
<organism evidence="6 7">
    <name type="scientific">Amycolatopsis samaneae</name>
    <dbReference type="NCBI Taxonomy" id="664691"/>
    <lineage>
        <taxon>Bacteria</taxon>
        <taxon>Bacillati</taxon>
        <taxon>Actinomycetota</taxon>
        <taxon>Actinomycetes</taxon>
        <taxon>Pseudonocardiales</taxon>
        <taxon>Pseudonocardiaceae</taxon>
        <taxon>Amycolatopsis</taxon>
    </lineage>
</organism>
<feature type="domain" description="PA14" evidence="5">
    <location>
        <begin position="382"/>
        <end position="537"/>
    </location>
</feature>
<sequence length="812" mass="85815">MTDDALLGKLDLDAKTRLLAGQDVWTLPPLPEIGLASLVLSDGPVGVRGVRWTPDDPSLALPSPTALAATWDPALAERVGAVLAQEARRKGVHVLLAPTVNLHRSPLGGRHFECYSEDPLLTGHIGAGYVTGVQAGGVGTTVKHFVANDFETERFTAEVAVDERALRELYLAPFEYIVDRAKPWGIMAAYNGVNGSTMTEHARLLNDVLRGEWGFDGFVVSDWLAARDTVNAAKGGLDVAMPGPRTVFGARLAEAVRAGAVDESVVDDMVRRVLLLARRVGAFDGDEPPKVSEVDGEALARELAARSFVLLRNENNLLPLSRPRSVALLGALADDPKILGGGSATVFPADVVSPLDGLRAVLPDGVDLRYALGADPRTTLPTASDGFELTAIARDHEGRELAGFPLPEGKIHWAGELPGDLDLGVLGSVEIAGSCTPELSGEHTFGVTGAGLLSLTVGGKTLFDGSTVPEGTDAVTAVTHVAEQRHATELTAGTRTDVRLVYRVPPGMADGGITWISFALGYSGPVADPGAALEAAVELAAESEVAVVVVGTTADVESEGFDRKSLALPGRQDELVTRVAAVNPRTVVVVNVGAPVEMPWRADVAAVLLVWFPGQAGGAALADVLFGAREPGGRLPTTWPDRLSDCPVWNVKPENGVLEYAEGVFVGYRAWARTDVAPAYWFGHGLGYTTWEYTSLAVEPDAGGGAEVTVRLRNTGARTGREVVQVYLAPVLADAARPDRWLAGFANVEAGPGEEIETVVRIEPRAASIWDGGWRYLPGEYVVEAARSCAEPRLRATVRLDNGGRPGLPSTR</sequence>
<evidence type="ECO:0000256" key="4">
    <source>
        <dbReference type="RuleBase" id="RU361161"/>
    </source>
</evidence>
<accession>A0ABW5GJ85</accession>
<dbReference type="InterPro" id="IPR036962">
    <property type="entry name" value="Glyco_hydro_3_N_sf"/>
</dbReference>
<dbReference type="InterPro" id="IPR017853">
    <property type="entry name" value="GH"/>
</dbReference>
<dbReference type="EMBL" id="JBHUKU010000009">
    <property type="protein sequence ID" value="MFD2460894.1"/>
    <property type="molecule type" value="Genomic_DNA"/>
</dbReference>
<evidence type="ECO:0000259" key="5">
    <source>
        <dbReference type="PROSITE" id="PS51820"/>
    </source>
</evidence>
<dbReference type="Gene3D" id="2.60.40.10">
    <property type="entry name" value="Immunoglobulins"/>
    <property type="match status" value="1"/>
</dbReference>
<dbReference type="SUPFAM" id="SSF51445">
    <property type="entry name" value="(Trans)glycosidases"/>
    <property type="match status" value="1"/>
</dbReference>
<dbReference type="Pfam" id="PF00933">
    <property type="entry name" value="Glyco_hydro_3"/>
    <property type="match status" value="1"/>
</dbReference>
<dbReference type="InterPro" id="IPR026891">
    <property type="entry name" value="Fn3-like"/>
</dbReference>
<evidence type="ECO:0000256" key="3">
    <source>
        <dbReference type="ARBA" id="ARBA00023277"/>
    </source>
</evidence>
<dbReference type="InterPro" id="IPR013783">
    <property type="entry name" value="Ig-like_fold"/>
</dbReference>
<dbReference type="PROSITE" id="PS51820">
    <property type="entry name" value="PA14"/>
    <property type="match status" value="1"/>
</dbReference>